<reference evidence="1" key="1">
    <citation type="journal article" date="2020" name="Phytopathology">
        <title>Genome sequence of the chestnut blight fungus Cryphonectria parasitica EP155: A fundamental resource for an archetypical invasive plant pathogen.</title>
        <authorList>
            <person name="Crouch J.A."/>
            <person name="Dawe A."/>
            <person name="Aerts A."/>
            <person name="Barry K."/>
            <person name="Churchill A.C.L."/>
            <person name="Grimwood J."/>
            <person name="Hillman B."/>
            <person name="Milgroom M.G."/>
            <person name="Pangilinan J."/>
            <person name="Smith M."/>
            <person name="Salamov A."/>
            <person name="Schmutz J."/>
            <person name="Yadav J."/>
            <person name="Grigoriev I.V."/>
            <person name="Nuss D."/>
        </authorList>
    </citation>
    <scope>NUCLEOTIDE SEQUENCE</scope>
    <source>
        <strain evidence="1">EP155</strain>
    </source>
</reference>
<organism evidence="1 2">
    <name type="scientific">Cryphonectria parasitica (strain ATCC 38755 / EP155)</name>
    <dbReference type="NCBI Taxonomy" id="660469"/>
    <lineage>
        <taxon>Eukaryota</taxon>
        <taxon>Fungi</taxon>
        <taxon>Dikarya</taxon>
        <taxon>Ascomycota</taxon>
        <taxon>Pezizomycotina</taxon>
        <taxon>Sordariomycetes</taxon>
        <taxon>Sordariomycetidae</taxon>
        <taxon>Diaporthales</taxon>
        <taxon>Cryphonectriaceae</taxon>
        <taxon>Cryphonectria-Endothia species complex</taxon>
        <taxon>Cryphonectria</taxon>
    </lineage>
</organism>
<evidence type="ECO:0000313" key="1">
    <source>
        <dbReference type="EMBL" id="KAF3763544.1"/>
    </source>
</evidence>
<feature type="non-terminal residue" evidence="1">
    <location>
        <position position="65"/>
    </location>
</feature>
<gene>
    <name evidence="1" type="ORF">M406DRAFT_57458</name>
</gene>
<proteinExistence type="predicted"/>
<dbReference type="Proteomes" id="UP000803844">
    <property type="component" value="Unassembled WGS sequence"/>
</dbReference>
<dbReference type="EMBL" id="MU032349">
    <property type="protein sequence ID" value="KAF3763544.1"/>
    <property type="molecule type" value="Genomic_DNA"/>
</dbReference>
<keyword evidence="2" id="KW-1185">Reference proteome</keyword>
<name>A0A9P4XZ32_CRYP1</name>
<sequence length="65" mass="7172">MVLWVSRPSPNLCIEPLFPQFLPCSLTSSTSLPLSPQLPWRPFSPASCPLSRRPSLCGPYIISDS</sequence>
<dbReference type="GeneID" id="63841715"/>
<protein>
    <submittedName>
        <fullName evidence="1">Uncharacterized protein</fullName>
    </submittedName>
</protein>
<dbReference type="RefSeq" id="XP_040774505.1">
    <property type="nucleotide sequence ID" value="XM_040924586.1"/>
</dbReference>
<accession>A0A9P4XZ32</accession>
<comment type="caution">
    <text evidence="1">The sequence shown here is derived from an EMBL/GenBank/DDBJ whole genome shotgun (WGS) entry which is preliminary data.</text>
</comment>
<dbReference type="AlphaFoldDB" id="A0A9P4XZ32"/>
<evidence type="ECO:0000313" key="2">
    <source>
        <dbReference type="Proteomes" id="UP000803844"/>
    </source>
</evidence>